<evidence type="ECO:0000256" key="2">
    <source>
        <dbReference type="SAM" id="MobiDB-lite"/>
    </source>
</evidence>
<dbReference type="InterPro" id="IPR003609">
    <property type="entry name" value="Pan_app"/>
</dbReference>
<evidence type="ECO:0000313" key="5">
    <source>
        <dbReference type="Proteomes" id="UP000007110"/>
    </source>
</evidence>
<dbReference type="EnsemblMetazoa" id="XM_030996946">
    <property type="protein sequence ID" value="XP_030852806"/>
    <property type="gene ID" value="LOC105443283"/>
</dbReference>
<organism evidence="4 5">
    <name type="scientific">Strongylocentrotus purpuratus</name>
    <name type="common">Purple sea urchin</name>
    <dbReference type="NCBI Taxonomy" id="7668"/>
    <lineage>
        <taxon>Eukaryota</taxon>
        <taxon>Metazoa</taxon>
        <taxon>Echinodermata</taxon>
        <taxon>Eleutherozoa</taxon>
        <taxon>Echinozoa</taxon>
        <taxon>Echinoidea</taxon>
        <taxon>Euechinoidea</taxon>
        <taxon>Echinacea</taxon>
        <taxon>Camarodonta</taxon>
        <taxon>Echinidea</taxon>
        <taxon>Strongylocentrotidae</taxon>
        <taxon>Strongylocentrotus</taxon>
    </lineage>
</organism>
<feature type="compositionally biased region" description="Polar residues" evidence="2">
    <location>
        <begin position="165"/>
        <end position="174"/>
    </location>
</feature>
<evidence type="ECO:0000313" key="4">
    <source>
        <dbReference type="EnsemblMetazoa" id="XP_030852806"/>
    </source>
</evidence>
<reference evidence="4" key="2">
    <citation type="submission" date="2021-01" db="UniProtKB">
        <authorList>
            <consortium name="EnsemblMetazoa"/>
        </authorList>
    </citation>
    <scope>IDENTIFICATION</scope>
</reference>
<feature type="domain" description="C-type lectin" evidence="3">
    <location>
        <begin position="1"/>
        <end position="92"/>
    </location>
</feature>
<dbReference type="RefSeq" id="XP_030852806.1">
    <property type="nucleotide sequence ID" value="XM_030996946.1"/>
</dbReference>
<dbReference type="InterPro" id="IPR050111">
    <property type="entry name" value="C-type_lectin/snaclec_domain"/>
</dbReference>
<dbReference type="PANTHER" id="PTHR22803">
    <property type="entry name" value="MANNOSE, PHOSPHOLIPASE, LECTIN RECEPTOR RELATED"/>
    <property type="match status" value="1"/>
</dbReference>
<dbReference type="InterPro" id="IPR016186">
    <property type="entry name" value="C-type_lectin-like/link_sf"/>
</dbReference>
<protein>
    <recommendedName>
        <fullName evidence="3">C-type lectin domain-containing protein</fullName>
    </recommendedName>
</protein>
<sequence length="281" mass="29921">MHLVFIGSQDEQDFLIDNAFGDKYWIGLSTVTSLDNAATSTWLDGSSLTYINFANSSLAFNAGGECFRIAGPDLQYKWADKGCSVKVHYICETENGISSEATEEVMVTEAMVTEVLPNGSSGPSMTTNDEHDVSTSIVSSSSTTTTPAQDPATSTSATGQASGTFVDSTESTSATPDPSPVPTTQSVPTTATLSPRDKVLKRTSTILKLSVNNARLLDAYVHASFRVSSLISCTQHCFADVTCSCVTYIAHERACLLGEECQGASGVRYDKRPGAKTYLRA</sequence>
<keyword evidence="5" id="KW-1185">Reference proteome</keyword>
<dbReference type="OrthoDB" id="8950604at2759"/>
<dbReference type="InterPro" id="IPR001304">
    <property type="entry name" value="C-type_lectin-like"/>
</dbReference>
<keyword evidence="1" id="KW-1015">Disulfide bond</keyword>
<dbReference type="InterPro" id="IPR016187">
    <property type="entry name" value="CTDL_fold"/>
</dbReference>
<dbReference type="AlphaFoldDB" id="A0A7M7PLC7"/>
<evidence type="ECO:0000256" key="1">
    <source>
        <dbReference type="ARBA" id="ARBA00023157"/>
    </source>
</evidence>
<reference evidence="5" key="1">
    <citation type="submission" date="2015-02" db="EMBL/GenBank/DDBJ databases">
        <title>Genome sequencing for Strongylocentrotus purpuratus.</title>
        <authorList>
            <person name="Murali S."/>
            <person name="Liu Y."/>
            <person name="Vee V."/>
            <person name="English A."/>
            <person name="Wang M."/>
            <person name="Skinner E."/>
            <person name="Han Y."/>
            <person name="Muzny D.M."/>
            <person name="Worley K.C."/>
            <person name="Gibbs R.A."/>
        </authorList>
    </citation>
    <scope>NUCLEOTIDE SEQUENCE</scope>
</reference>
<feature type="compositionally biased region" description="Polar residues" evidence="2">
    <location>
        <begin position="118"/>
        <end position="127"/>
    </location>
</feature>
<dbReference type="GeneID" id="105443283"/>
<dbReference type="Pfam" id="PF00024">
    <property type="entry name" value="PAN_1"/>
    <property type="match status" value="1"/>
</dbReference>
<dbReference type="Proteomes" id="UP000007110">
    <property type="component" value="Unassembled WGS sequence"/>
</dbReference>
<dbReference type="Pfam" id="PF00059">
    <property type="entry name" value="Lectin_C"/>
    <property type="match status" value="1"/>
</dbReference>
<dbReference type="Gene3D" id="3.10.100.10">
    <property type="entry name" value="Mannose-Binding Protein A, subunit A"/>
    <property type="match status" value="1"/>
</dbReference>
<proteinExistence type="predicted"/>
<feature type="compositionally biased region" description="Low complexity" evidence="2">
    <location>
        <begin position="134"/>
        <end position="164"/>
    </location>
</feature>
<feature type="region of interest" description="Disordered" evidence="2">
    <location>
        <begin position="116"/>
        <end position="196"/>
    </location>
</feature>
<accession>A0A7M7PLC7</accession>
<dbReference type="SUPFAM" id="SSF56436">
    <property type="entry name" value="C-type lectin-like"/>
    <property type="match status" value="1"/>
</dbReference>
<evidence type="ECO:0000259" key="3">
    <source>
        <dbReference type="PROSITE" id="PS50041"/>
    </source>
</evidence>
<dbReference type="PROSITE" id="PS50041">
    <property type="entry name" value="C_TYPE_LECTIN_2"/>
    <property type="match status" value="1"/>
</dbReference>
<dbReference type="PROSITE" id="PS00615">
    <property type="entry name" value="C_TYPE_LECTIN_1"/>
    <property type="match status" value="1"/>
</dbReference>
<dbReference type="KEGG" id="spu:105443283"/>
<dbReference type="InParanoid" id="A0A7M7PLC7"/>
<name>A0A7M7PLC7_STRPU</name>
<dbReference type="CDD" id="cd00037">
    <property type="entry name" value="CLECT"/>
    <property type="match status" value="1"/>
</dbReference>
<dbReference type="InterPro" id="IPR018378">
    <property type="entry name" value="C-type_lectin_CS"/>
</dbReference>